<reference evidence="2" key="1">
    <citation type="submission" date="2021-06" db="EMBL/GenBank/DDBJ databases">
        <authorList>
            <person name="Kallberg Y."/>
            <person name="Tangrot J."/>
            <person name="Rosling A."/>
        </authorList>
    </citation>
    <scope>NUCLEOTIDE SEQUENCE</scope>
    <source>
        <strain evidence="2">FL966</strain>
    </source>
</reference>
<evidence type="ECO:0000256" key="1">
    <source>
        <dbReference type="SAM" id="MobiDB-lite"/>
    </source>
</evidence>
<accession>A0A9N9IWS9</accession>
<feature type="region of interest" description="Disordered" evidence="1">
    <location>
        <begin position="125"/>
        <end position="144"/>
    </location>
</feature>
<keyword evidence="3" id="KW-1185">Reference proteome</keyword>
<proteinExistence type="predicted"/>
<dbReference type="EMBL" id="CAJVQA010018322">
    <property type="protein sequence ID" value="CAG8753375.1"/>
    <property type="molecule type" value="Genomic_DNA"/>
</dbReference>
<organism evidence="2 3">
    <name type="scientific">Cetraspora pellucida</name>
    <dbReference type="NCBI Taxonomy" id="1433469"/>
    <lineage>
        <taxon>Eukaryota</taxon>
        <taxon>Fungi</taxon>
        <taxon>Fungi incertae sedis</taxon>
        <taxon>Mucoromycota</taxon>
        <taxon>Glomeromycotina</taxon>
        <taxon>Glomeromycetes</taxon>
        <taxon>Diversisporales</taxon>
        <taxon>Gigasporaceae</taxon>
        <taxon>Cetraspora</taxon>
    </lineage>
</organism>
<sequence>DLVNKSQEDTLMIDAQTNKNVTREDQWLKDSHINDYFKISKRKRENKKSSDEYSNSQEKINEIRFNEAVEYEINSARNNESDAIEEKKLNITKNTVNIETSFSLNIPNDIPSSVLESQNIRNEASSIIDQSTDTNRDILPNSKNDEKCIEDFQTSSNDPFSKKNNQIIEDSQIEQTDNRLIAESDHDNISVCGSTTISKCYKMPFYYAEELKNLRKKKGKAEIFESNPVTNITPSEMIEVKLNARYFFKTTEEDYNLLIKELLKNSEFTEFCNPKGAKVLELVNIAKKI</sequence>
<dbReference type="OrthoDB" id="10650864at2759"/>
<evidence type="ECO:0000313" key="3">
    <source>
        <dbReference type="Proteomes" id="UP000789759"/>
    </source>
</evidence>
<evidence type="ECO:0000313" key="2">
    <source>
        <dbReference type="EMBL" id="CAG8753375.1"/>
    </source>
</evidence>
<protein>
    <submittedName>
        <fullName evidence="2">2614_t:CDS:1</fullName>
    </submittedName>
</protein>
<dbReference type="Proteomes" id="UP000789759">
    <property type="component" value="Unassembled WGS sequence"/>
</dbReference>
<dbReference type="AlphaFoldDB" id="A0A9N9IWS9"/>
<gene>
    <name evidence="2" type="ORF">CPELLU_LOCUS14858</name>
</gene>
<feature type="non-terminal residue" evidence="2">
    <location>
        <position position="289"/>
    </location>
</feature>
<comment type="caution">
    <text evidence="2">The sequence shown here is derived from an EMBL/GenBank/DDBJ whole genome shotgun (WGS) entry which is preliminary data.</text>
</comment>
<name>A0A9N9IWS9_9GLOM</name>